<accession>A0A2Z2RXA5</accession>
<keyword evidence="2" id="KW-1185">Reference proteome</keyword>
<name>A0A2Z2RXA5_9CAUD</name>
<dbReference type="EMBL" id="MF443126">
    <property type="protein sequence ID" value="ASZ70926.1"/>
    <property type="molecule type" value="Genomic_DNA"/>
</dbReference>
<proteinExistence type="predicted"/>
<evidence type="ECO:0000313" key="2">
    <source>
        <dbReference type="Proteomes" id="UP000250769"/>
    </source>
</evidence>
<gene>
    <name evidence="1" type="ORF">05802_27</name>
</gene>
<protein>
    <submittedName>
        <fullName evidence="1">Major tail protein</fullName>
    </submittedName>
</protein>
<dbReference type="Proteomes" id="UP000250769">
    <property type="component" value="Segment"/>
</dbReference>
<reference evidence="1 2" key="1">
    <citation type="submission" date="2017-07" db="EMBL/GenBank/DDBJ databases">
        <title>Comparative genome analysis of members of the virulent lactococcal c2 group phages.</title>
        <authorList>
            <person name="Oliveira J."/>
        </authorList>
    </citation>
    <scope>NUCLEOTIDE SEQUENCE [LARGE SCALE GENOMIC DNA]</scope>
</reference>
<sequence>MAYTSKNELTHGLGYGVVFTDPTGVKPGIPIAGLRGIETENNQENTNFYAGFNAPYRTIAGSKNMKITVKSYDLPDEFAIHALGFGKIEKFLYDDIASYKPYGFAYAERYRDDDGTGYKATFYPSVQATTPSDTAEVDEESPTGKEYEHTATVTISDKLVVFSKSRLFVKFKVSDAELATGTSGPALAFKKLFTDLKPLAREDIKA</sequence>
<organism evidence="1 2">
    <name type="scientific">Lactococcus phage 05802</name>
    <dbReference type="NCBI Taxonomy" id="2024334"/>
    <lineage>
        <taxon>Viruses</taxon>
        <taxon>Duplodnaviria</taxon>
        <taxon>Heunggongvirae</taxon>
        <taxon>Uroviricota</taxon>
        <taxon>Caudoviricetes</taxon>
        <taxon>Ceduovirus</taxon>
        <taxon>Ceduovirus cv05802</taxon>
    </lineage>
</organism>
<evidence type="ECO:0000313" key="1">
    <source>
        <dbReference type="EMBL" id="ASZ70926.1"/>
    </source>
</evidence>